<dbReference type="InterPro" id="IPR020845">
    <property type="entry name" value="AMP-binding_CS"/>
</dbReference>
<dbReference type="InterPro" id="IPR000873">
    <property type="entry name" value="AMP-dep_synth/lig_dom"/>
</dbReference>
<gene>
    <name evidence="5" type="ORF">TL16_g05060</name>
</gene>
<dbReference type="GO" id="GO:0016020">
    <property type="term" value="C:membrane"/>
    <property type="evidence" value="ECO:0007669"/>
    <property type="project" value="TreeGrafter"/>
</dbReference>
<accession>A0A9W7AAG5</accession>
<dbReference type="AlphaFoldDB" id="A0A9W7AAG5"/>
<evidence type="ECO:0000256" key="1">
    <source>
        <dbReference type="ARBA" id="ARBA00022741"/>
    </source>
</evidence>
<keyword evidence="2" id="KW-0067">ATP-binding</keyword>
<reference evidence="6" key="1">
    <citation type="journal article" date="2023" name="Commun. Biol.">
        <title>Genome analysis of Parmales, the sister group of diatoms, reveals the evolutionary specialization of diatoms from phago-mixotrophs to photoautotrophs.</title>
        <authorList>
            <person name="Ban H."/>
            <person name="Sato S."/>
            <person name="Yoshikawa S."/>
            <person name="Yamada K."/>
            <person name="Nakamura Y."/>
            <person name="Ichinomiya M."/>
            <person name="Sato N."/>
            <person name="Blanc-Mathieu R."/>
            <person name="Endo H."/>
            <person name="Kuwata A."/>
            <person name="Ogata H."/>
        </authorList>
    </citation>
    <scope>NUCLEOTIDE SEQUENCE [LARGE SCALE GENOMIC DNA]</scope>
</reference>
<feature type="region of interest" description="Disordered" evidence="3">
    <location>
        <begin position="1"/>
        <end position="21"/>
    </location>
</feature>
<evidence type="ECO:0000313" key="6">
    <source>
        <dbReference type="Proteomes" id="UP001162640"/>
    </source>
</evidence>
<proteinExistence type="predicted"/>
<dbReference type="PROSITE" id="PS00455">
    <property type="entry name" value="AMP_BINDING"/>
    <property type="match status" value="1"/>
</dbReference>
<dbReference type="EMBL" id="BLQM01000145">
    <property type="protein sequence ID" value="GMH69021.1"/>
    <property type="molecule type" value="Genomic_DNA"/>
</dbReference>
<evidence type="ECO:0000313" key="5">
    <source>
        <dbReference type="EMBL" id="GMH69021.1"/>
    </source>
</evidence>
<dbReference type="Gene3D" id="3.40.50.12780">
    <property type="entry name" value="N-terminal domain of ligase-like"/>
    <property type="match status" value="1"/>
</dbReference>
<dbReference type="SUPFAM" id="SSF56801">
    <property type="entry name" value="Acetyl-CoA synthetase-like"/>
    <property type="match status" value="1"/>
</dbReference>
<dbReference type="Proteomes" id="UP001162640">
    <property type="component" value="Unassembled WGS sequence"/>
</dbReference>
<dbReference type="GO" id="GO:0005783">
    <property type="term" value="C:endoplasmic reticulum"/>
    <property type="evidence" value="ECO:0007669"/>
    <property type="project" value="TreeGrafter"/>
</dbReference>
<name>A0A9W7AAG5_9STRA</name>
<dbReference type="GO" id="GO:0004467">
    <property type="term" value="F:long-chain fatty acid-CoA ligase activity"/>
    <property type="evidence" value="ECO:0007669"/>
    <property type="project" value="TreeGrafter"/>
</dbReference>
<organism evidence="5 6">
    <name type="scientific">Triparma laevis f. inornata</name>
    <dbReference type="NCBI Taxonomy" id="1714386"/>
    <lineage>
        <taxon>Eukaryota</taxon>
        <taxon>Sar</taxon>
        <taxon>Stramenopiles</taxon>
        <taxon>Ochrophyta</taxon>
        <taxon>Bolidophyceae</taxon>
        <taxon>Parmales</taxon>
        <taxon>Triparmaceae</taxon>
        <taxon>Triparma</taxon>
    </lineage>
</organism>
<dbReference type="InterPro" id="IPR042099">
    <property type="entry name" value="ANL_N_sf"/>
</dbReference>
<dbReference type="GO" id="GO:0005524">
    <property type="term" value="F:ATP binding"/>
    <property type="evidence" value="ECO:0007669"/>
    <property type="project" value="UniProtKB-KW"/>
</dbReference>
<evidence type="ECO:0000256" key="3">
    <source>
        <dbReference type="SAM" id="MobiDB-lite"/>
    </source>
</evidence>
<dbReference type="Pfam" id="PF00501">
    <property type="entry name" value="AMP-binding"/>
    <property type="match status" value="1"/>
</dbReference>
<keyword evidence="1" id="KW-0547">Nucleotide-binding</keyword>
<feature type="domain" description="AMP-dependent synthetase/ligase" evidence="4">
    <location>
        <begin position="39"/>
        <end position="423"/>
    </location>
</feature>
<feature type="compositionally biased region" description="Polar residues" evidence="3">
    <location>
        <begin position="1"/>
        <end position="13"/>
    </location>
</feature>
<comment type="caution">
    <text evidence="5">The sequence shown here is derived from an EMBL/GenBank/DDBJ whole genome shotgun (WGS) entry which is preliminary data.</text>
</comment>
<evidence type="ECO:0000256" key="2">
    <source>
        <dbReference type="ARBA" id="ARBA00022840"/>
    </source>
</evidence>
<dbReference type="PANTHER" id="PTHR43272">
    <property type="entry name" value="LONG-CHAIN-FATTY-ACID--COA LIGASE"/>
    <property type="match status" value="1"/>
</dbReference>
<dbReference type="PANTHER" id="PTHR43272:SF33">
    <property type="entry name" value="AMP-BINDING DOMAIN-CONTAINING PROTEIN-RELATED"/>
    <property type="match status" value="1"/>
</dbReference>
<sequence length="440" mass="47699">MDSRIIPNTSPTVHRTPLPPDVPIPPESFDSTLESFLHHVTLFPDAPCLGTRPTSTSPYVYETYTQIKKQVENLAGSLGGYKGDNVCILLGNGPEFHITSLACQGTHKTLVPLYPTLGPSSITHIINETSPACVISSTYLLQHLPLNLTCPILTVGSTAGITSNFNLIPLTRLTSTTSSTPLSLPNPNSTHTICYTSGTTGNPKGCIITYLNIKSVLTSMLSHLPLPLGPSDVHFSYLPLAHVFERIVCEGVLSCGGRIGYVRFNCDAKVQGSYLMEDLRECRPTIFTAAPRVLEKIKNGVENKFGNVKGFMKRVINRAMNVKGLNLEKYGNPDSGLYDKLIFNKIKIGVGLDKCKVIISGSAPLLPSTYKFIRILLPGLEILEGYGLTESTGGVSVTKFGRGREGVVGSVIPCCEVRLSTRDGFKGGEIEVRSREERSD</sequence>
<protein>
    <recommendedName>
        <fullName evidence="4">AMP-dependent synthetase/ligase domain-containing protein</fullName>
    </recommendedName>
</protein>
<evidence type="ECO:0000259" key="4">
    <source>
        <dbReference type="Pfam" id="PF00501"/>
    </source>
</evidence>